<dbReference type="EMBL" id="SMLW01000658">
    <property type="protein sequence ID" value="MTI28243.1"/>
    <property type="molecule type" value="Genomic_DNA"/>
</dbReference>
<evidence type="ECO:0000313" key="1">
    <source>
        <dbReference type="EMBL" id="MTI28243.1"/>
    </source>
</evidence>
<proteinExistence type="predicted"/>
<keyword evidence="2" id="KW-1185">Reference proteome</keyword>
<dbReference type="Gene3D" id="2.30.110.10">
    <property type="entry name" value="Electron Transport, Fmn-binding Protein, Chain A"/>
    <property type="match status" value="2"/>
</dbReference>
<gene>
    <name evidence="1" type="ORF">E1163_25025</name>
</gene>
<dbReference type="RefSeq" id="WP_155175586.1">
    <property type="nucleotide sequence ID" value="NZ_BAAAFL010000012.1"/>
</dbReference>
<comment type="caution">
    <text evidence="1">The sequence shown here is derived from an EMBL/GenBank/DDBJ whole genome shotgun (WGS) entry which is preliminary data.</text>
</comment>
<dbReference type="PANTHER" id="PTHR42815">
    <property type="entry name" value="FAD-BINDING, PUTATIVE (AFU_ORTHOLOGUE AFUA_6G07600)-RELATED"/>
    <property type="match status" value="1"/>
</dbReference>
<organism evidence="1 2">
    <name type="scientific">Fulvivirga kasyanovii</name>
    <dbReference type="NCBI Taxonomy" id="396812"/>
    <lineage>
        <taxon>Bacteria</taxon>
        <taxon>Pseudomonadati</taxon>
        <taxon>Bacteroidota</taxon>
        <taxon>Cytophagia</taxon>
        <taxon>Cytophagales</taxon>
        <taxon>Fulvivirgaceae</taxon>
        <taxon>Fulvivirga</taxon>
    </lineage>
</organism>
<protein>
    <submittedName>
        <fullName evidence="1">Pyridoxamine 5'-phosphate oxidase</fullName>
    </submittedName>
</protein>
<dbReference type="Proteomes" id="UP000798808">
    <property type="component" value="Unassembled WGS sequence"/>
</dbReference>
<dbReference type="SUPFAM" id="SSF50475">
    <property type="entry name" value="FMN-binding split barrel"/>
    <property type="match status" value="2"/>
</dbReference>
<dbReference type="PANTHER" id="PTHR42815:SF2">
    <property type="entry name" value="FAD-BINDING, PUTATIVE (AFU_ORTHOLOGUE AFUA_6G07600)-RELATED"/>
    <property type="match status" value="1"/>
</dbReference>
<reference evidence="1 2" key="1">
    <citation type="submission" date="2019-02" db="EMBL/GenBank/DDBJ databases">
        <authorList>
            <person name="Goldberg S.R."/>
            <person name="Haltli B.A."/>
            <person name="Correa H."/>
            <person name="Russell K.G."/>
        </authorList>
    </citation>
    <scope>NUCLEOTIDE SEQUENCE [LARGE SCALE GENOMIC DNA]</scope>
    <source>
        <strain evidence="1 2">JCM 16186</strain>
    </source>
</reference>
<name>A0ABW9RW84_9BACT</name>
<sequence>MNEVFHQGERAVQERAGEQLQAGKNSRAIASSIIRGAFNFIEKQPMAIVSAADEQGQVWVSLLIGDFGFVTVPNANSLSINRGMIYSDADDIFFQNLKGNPNIGSLFIELDTRRRFRINGSVTQNGDRLDVAVAEAYPNCPQYIQRRVISTPENFSKARAEKVRGTTLSEDQKTWISSSDTLFVGSQSTHNRFDASHRGGNPGFVEILDNHTLKIPDYRGNSMYNTLGNFVQNPSAGLLFIDFQNRKTLQLTGTAELLFDQTEEQDLVKTGGTGRFWLFRIKESIETTNHHHVNWKFMSYSPFNPEL</sequence>
<evidence type="ECO:0000313" key="2">
    <source>
        <dbReference type="Proteomes" id="UP000798808"/>
    </source>
</evidence>
<dbReference type="InterPro" id="IPR012349">
    <property type="entry name" value="Split_barrel_FMN-bd"/>
</dbReference>
<accession>A0ABW9RW84</accession>